<dbReference type="Pfam" id="PF01740">
    <property type="entry name" value="STAS"/>
    <property type="match status" value="1"/>
</dbReference>
<dbReference type="EMBL" id="QFFZ01000003">
    <property type="protein sequence ID" value="TEB13163.1"/>
    <property type="molecule type" value="Genomic_DNA"/>
</dbReference>
<evidence type="ECO:0000259" key="3">
    <source>
        <dbReference type="PROSITE" id="PS50801"/>
    </source>
</evidence>
<feature type="domain" description="STAS" evidence="3">
    <location>
        <begin position="1"/>
        <end position="110"/>
    </location>
</feature>
<dbReference type="CDD" id="cd07043">
    <property type="entry name" value="STAS_anti-anti-sigma_factors"/>
    <property type="match status" value="1"/>
</dbReference>
<dbReference type="PANTHER" id="PTHR33495">
    <property type="entry name" value="ANTI-SIGMA FACTOR ANTAGONIST TM_1081-RELATED-RELATED"/>
    <property type="match status" value="1"/>
</dbReference>
<evidence type="ECO:0000313" key="4">
    <source>
        <dbReference type="EMBL" id="TEB13163.1"/>
    </source>
</evidence>
<accession>A0A4Y7RWC9</accession>
<dbReference type="InterPro" id="IPR003658">
    <property type="entry name" value="Anti-sigma_ant"/>
</dbReference>
<dbReference type="InterPro" id="IPR036513">
    <property type="entry name" value="STAS_dom_sf"/>
</dbReference>
<comment type="caution">
    <text evidence="4">The sequence shown here is derived from an EMBL/GenBank/DDBJ whole genome shotgun (WGS) entry which is preliminary data.</text>
</comment>
<dbReference type="PROSITE" id="PS50801">
    <property type="entry name" value="STAS"/>
    <property type="match status" value="1"/>
</dbReference>
<evidence type="ECO:0000313" key="5">
    <source>
        <dbReference type="Proteomes" id="UP000297597"/>
    </source>
</evidence>
<protein>
    <recommendedName>
        <fullName evidence="2">Anti-sigma factor antagonist</fullName>
    </recommendedName>
</protein>
<dbReference type="InterPro" id="IPR002645">
    <property type="entry name" value="STAS_dom"/>
</dbReference>
<keyword evidence="5" id="KW-1185">Reference proteome</keyword>
<proteinExistence type="inferred from homology"/>
<dbReference type="SUPFAM" id="SSF52091">
    <property type="entry name" value="SpoIIaa-like"/>
    <property type="match status" value="1"/>
</dbReference>
<dbReference type="AlphaFoldDB" id="A0A4Y7RWC9"/>
<dbReference type="GO" id="GO:0043856">
    <property type="term" value="F:anti-sigma factor antagonist activity"/>
    <property type="evidence" value="ECO:0007669"/>
    <property type="project" value="InterPro"/>
</dbReference>
<name>A0A4Y7RWC9_9FIRM</name>
<dbReference type="NCBIfam" id="TIGR00377">
    <property type="entry name" value="ant_ant_sig"/>
    <property type="match status" value="1"/>
</dbReference>
<dbReference type="RefSeq" id="WP_134212344.1">
    <property type="nucleotide sequence ID" value="NZ_QFFZ01000003.1"/>
</dbReference>
<organism evidence="4 5">
    <name type="scientific">Pelotomaculum propionicicum</name>
    <dbReference type="NCBI Taxonomy" id="258475"/>
    <lineage>
        <taxon>Bacteria</taxon>
        <taxon>Bacillati</taxon>
        <taxon>Bacillota</taxon>
        <taxon>Clostridia</taxon>
        <taxon>Eubacteriales</taxon>
        <taxon>Desulfotomaculaceae</taxon>
        <taxon>Pelotomaculum</taxon>
    </lineage>
</organism>
<gene>
    <name evidence="4" type="primary">btrV_1</name>
    <name evidence="4" type="ORF">Pmgp_00459</name>
</gene>
<sequence length="110" mass="11826">MEITVQKESHYVVVKAAGRLDTNTAPGFERECAACLTGSKGKIILDFSKLEYISSAGLRCILSMAKKLRANGGDLVLCSLSGFVEEVIRISGFDIFLPIFADVASAAHEN</sequence>
<reference evidence="4 5" key="1">
    <citation type="journal article" date="2018" name="Environ. Microbiol.">
        <title>Novel energy conservation strategies and behaviour of Pelotomaculum schinkii driving syntrophic propionate catabolism.</title>
        <authorList>
            <person name="Hidalgo-Ahumada C.A.P."/>
            <person name="Nobu M.K."/>
            <person name="Narihiro T."/>
            <person name="Tamaki H."/>
            <person name="Liu W.T."/>
            <person name="Kamagata Y."/>
            <person name="Stams A.J.M."/>
            <person name="Imachi H."/>
            <person name="Sousa D.Z."/>
        </authorList>
    </citation>
    <scope>NUCLEOTIDE SEQUENCE [LARGE SCALE GENOMIC DNA]</scope>
    <source>
        <strain evidence="4 5">MGP</strain>
    </source>
</reference>
<dbReference type="OrthoDB" id="9794628at2"/>
<evidence type="ECO:0000256" key="1">
    <source>
        <dbReference type="ARBA" id="ARBA00009013"/>
    </source>
</evidence>
<dbReference type="PANTHER" id="PTHR33495:SF14">
    <property type="entry name" value="ANTI-SIGMA FACTOR ANTAGONIST"/>
    <property type="match status" value="1"/>
</dbReference>
<dbReference type="Gene3D" id="3.30.750.24">
    <property type="entry name" value="STAS domain"/>
    <property type="match status" value="1"/>
</dbReference>
<comment type="similarity">
    <text evidence="1 2">Belongs to the anti-sigma-factor antagonist family.</text>
</comment>
<dbReference type="Proteomes" id="UP000297597">
    <property type="component" value="Unassembled WGS sequence"/>
</dbReference>
<evidence type="ECO:0000256" key="2">
    <source>
        <dbReference type="RuleBase" id="RU003749"/>
    </source>
</evidence>